<dbReference type="Pfam" id="PF02274">
    <property type="entry name" value="ADI"/>
    <property type="match status" value="1"/>
</dbReference>
<dbReference type="GO" id="GO:0006525">
    <property type="term" value="P:arginine metabolic process"/>
    <property type="evidence" value="ECO:0007669"/>
    <property type="project" value="TreeGrafter"/>
</dbReference>
<dbReference type="OrthoDB" id="10016839at2759"/>
<dbReference type="Proteomes" id="UP000076858">
    <property type="component" value="Unassembled WGS sequence"/>
</dbReference>
<comment type="caution">
    <text evidence="3">The sequence shown here is derived from an EMBL/GenBank/DDBJ whole genome shotgun (WGS) entry which is preliminary data.</text>
</comment>
<dbReference type="STRING" id="35525.A0A0P5ZBQ5"/>
<dbReference type="PANTHER" id="PTHR12737">
    <property type="entry name" value="DIMETHYLARGININE DIMETHYLAMINOHYDROLASE"/>
    <property type="match status" value="1"/>
</dbReference>
<dbReference type="GO" id="GO:0016597">
    <property type="term" value="F:amino acid binding"/>
    <property type="evidence" value="ECO:0007669"/>
    <property type="project" value="TreeGrafter"/>
</dbReference>
<dbReference type="GO" id="GO:0045429">
    <property type="term" value="P:positive regulation of nitric oxide biosynthetic process"/>
    <property type="evidence" value="ECO:0007669"/>
    <property type="project" value="TreeGrafter"/>
</dbReference>
<name>A0A0P5ZBQ5_9CRUS</name>
<keyword evidence="2 3" id="KW-0378">Hydrolase</keyword>
<dbReference type="EMBL" id="LRGB01002864">
    <property type="protein sequence ID" value="KZS05741.1"/>
    <property type="molecule type" value="Genomic_DNA"/>
</dbReference>
<evidence type="ECO:0000313" key="4">
    <source>
        <dbReference type="Proteomes" id="UP000076858"/>
    </source>
</evidence>
<dbReference type="PANTHER" id="PTHR12737:SF9">
    <property type="entry name" value="DIMETHYLARGININASE"/>
    <property type="match status" value="1"/>
</dbReference>
<dbReference type="Gene3D" id="3.75.10.10">
    <property type="entry name" value="L-arginine/glycine Amidinotransferase, Chain A"/>
    <property type="match status" value="1"/>
</dbReference>
<protein>
    <submittedName>
        <fullName evidence="3">N(G),N(G)-dimethylarginine dimethylaminohydrolase 1</fullName>
    </submittedName>
</protein>
<dbReference type="InterPro" id="IPR033199">
    <property type="entry name" value="DDAH-like"/>
</dbReference>
<sequence length="276" mass="30171">MANAFRFTHAIVCRLPDSFEKNAGATSNFNLGLAKEQHAAYVSTLRRLGLDVIELPPDEALPDCVFVEDTAVVVNGTALITRPGQPSRQKEAIIMKAIIQKELGLPTVEISDQKATVDGGDVLFTGKEFFVGISERTNLSGARAVAAAFPEYPCTPVKVSGALHLKNLVTMAGPDIICASKTKDSEEVLKRMEREATFQYQILRVPDRDAANCLFINGTLIHRTGDEFQESVKIFNELACDTLELDISEVAKIAKLQAALTCCSILIRKPKHIKNL</sequence>
<evidence type="ECO:0000256" key="2">
    <source>
        <dbReference type="ARBA" id="ARBA00022801"/>
    </source>
</evidence>
<evidence type="ECO:0000256" key="1">
    <source>
        <dbReference type="ARBA" id="ARBA00008532"/>
    </source>
</evidence>
<evidence type="ECO:0000313" key="3">
    <source>
        <dbReference type="EMBL" id="KZS05741.1"/>
    </source>
</evidence>
<proteinExistence type="inferred from homology"/>
<reference evidence="3 4" key="1">
    <citation type="submission" date="2016-03" db="EMBL/GenBank/DDBJ databases">
        <title>EvidentialGene: Evidence-directed Construction of Genes on Genomes.</title>
        <authorList>
            <person name="Gilbert D.G."/>
            <person name="Choi J.-H."/>
            <person name="Mockaitis K."/>
            <person name="Colbourne J."/>
            <person name="Pfrender M."/>
        </authorList>
    </citation>
    <scope>NUCLEOTIDE SEQUENCE [LARGE SCALE GENOMIC DNA]</scope>
    <source>
        <strain evidence="3 4">Xinb3</strain>
        <tissue evidence="3">Complete organism</tissue>
    </source>
</reference>
<dbReference type="SUPFAM" id="SSF55909">
    <property type="entry name" value="Pentein"/>
    <property type="match status" value="1"/>
</dbReference>
<dbReference type="AlphaFoldDB" id="A0A0P5ZBQ5"/>
<comment type="similarity">
    <text evidence="1">Belongs to the DDAH family.</text>
</comment>
<accession>A0A0P5ZBQ5</accession>
<dbReference type="FunFam" id="3.75.10.10:FF:000004">
    <property type="entry name" value="N(G),N(G)-dimethylarginine dimethylaminohydrolase 1"/>
    <property type="match status" value="1"/>
</dbReference>
<dbReference type="GO" id="GO:0016403">
    <property type="term" value="F:dimethylargininase activity"/>
    <property type="evidence" value="ECO:0007669"/>
    <property type="project" value="TreeGrafter"/>
</dbReference>
<gene>
    <name evidence="3" type="ORF">APZ42_030964</name>
</gene>
<keyword evidence="4" id="KW-1185">Reference proteome</keyword>
<organism evidence="3 4">
    <name type="scientific">Daphnia magna</name>
    <dbReference type="NCBI Taxonomy" id="35525"/>
    <lineage>
        <taxon>Eukaryota</taxon>
        <taxon>Metazoa</taxon>
        <taxon>Ecdysozoa</taxon>
        <taxon>Arthropoda</taxon>
        <taxon>Crustacea</taxon>
        <taxon>Branchiopoda</taxon>
        <taxon>Diplostraca</taxon>
        <taxon>Cladocera</taxon>
        <taxon>Anomopoda</taxon>
        <taxon>Daphniidae</taxon>
        <taxon>Daphnia</taxon>
    </lineage>
</organism>
<dbReference type="GO" id="GO:0000052">
    <property type="term" value="P:citrulline metabolic process"/>
    <property type="evidence" value="ECO:0007669"/>
    <property type="project" value="TreeGrafter"/>
</dbReference>